<reference evidence="3" key="2">
    <citation type="submission" date="2025-08" db="UniProtKB">
        <authorList>
            <consortium name="RefSeq"/>
        </authorList>
    </citation>
    <scope>IDENTIFICATION</scope>
</reference>
<evidence type="ECO:0000313" key="2">
    <source>
        <dbReference type="Proteomes" id="UP001652625"/>
    </source>
</evidence>
<dbReference type="SMART" id="SM00005">
    <property type="entry name" value="DEATH"/>
    <property type="match status" value="1"/>
</dbReference>
<protein>
    <submittedName>
        <fullName evidence="3">Uncharacterized protein LOC136074136</fullName>
    </submittedName>
</protein>
<dbReference type="PROSITE" id="PS50017">
    <property type="entry name" value="DEATH_DOMAIN"/>
    <property type="match status" value="1"/>
</dbReference>
<dbReference type="InterPro" id="IPR000488">
    <property type="entry name" value="Death_dom"/>
</dbReference>
<evidence type="ECO:0000313" key="3">
    <source>
        <dbReference type="RefSeq" id="XP_065642509.1"/>
    </source>
</evidence>
<organism evidence="2 3">
    <name type="scientific">Hydra vulgaris</name>
    <name type="common">Hydra</name>
    <name type="synonym">Hydra attenuata</name>
    <dbReference type="NCBI Taxonomy" id="6087"/>
    <lineage>
        <taxon>Eukaryota</taxon>
        <taxon>Metazoa</taxon>
        <taxon>Cnidaria</taxon>
        <taxon>Hydrozoa</taxon>
        <taxon>Hydroidolina</taxon>
        <taxon>Anthoathecata</taxon>
        <taxon>Aplanulata</taxon>
        <taxon>Hydridae</taxon>
        <taxon>Hydra</taxon>
    </lineage>
</organism>
<dbReference type="Pfam" id="PF00531">
    <property type="entry name" value="Death"/>
    <property type="match status" value="1"/>
</dbReference>
<dbReference type="Proteomes" id="UP001652625">
    <property type="component" value="Chromosome 01"/>
</dbReference>
<feature type="domain" description="Death" evidence="1">
    <location>
        <begin position="17"/>
        <end position="99"/>
    </location>
</feature>
<evidence type="ECO:0000259" key="1">
    <source>
        <dbReference type="PROSITE" id="PS50017"/>
    </source>
</evidence>
<sequence length="1162" mass="135041">MDQPFTHLKNDETTVFSKAFKLKFSDSVGVNWRTLGRWLNIEENHLDMIDKDNSKSDEKAYSMFNKWLQTNDNPTIDELKTALKVMNRMDLIRKVEELTNYNFSHKNVSTIECRIPHGCVFKFDLKDEFCREVEFQLCSDSNNWKVINYKKNNSEYYLTKRKNGKLFVKVENLLFENEKINFKFSFQDSKEKSFQNDCSVIITGIFNFELHYNGLFIATPEPVFDNEFSENIKTLKSLDWREINKICLKNVPVDKPIELIALDYFNRNFPDYNDVIHVSSSIANNENVDFVVSKFIGLFTVNKTSLRAVLPGYRLRYHASLLKCNVENFTYYNEENRVMIFFCKLNLVIIAHVATSTDNLKLEYKSCLNDVILFVNVNNPLIHNNKLIILGIVVLPLHDRKDLKEELFFHFSESFDLDQVLFLCKDDMEDESFIRWWRSVAEYCIKKVNPQNNEELFKKIISLTMILMTKVDHCYPTLESDTQKQIQTLLLNYEQRNAINDKALKKIITGGYGSGKSIVGKEIVKNCIAKKSENPITLYYICCNHFSLYECQMKEFVEGIEKTSNVEIVCDNLYNLWKIMCQNKNILNTNISLPKLLEYLARSEDNKVSFVLEELSEEYVKEKDAAKIKHLFTSILKESLVVFIPESVTKNRELVTNKRKRTLQKNFFQEEVIGMKVISLNKSMRVTEYNKLIIDIAQKTICETKSVLNIPKQSLRILQENKKNNLIEGEDLQIAEKEDLIFFSKNYSQNITTISVKNYEKDDKKSNDTSHFDLNDTVKVIKDNNFPSVENIKDFKSDQSSERVENKFIDTNDFYDFDLDHMAKKITKSTINVDPNNYMETEYVFKSGIIGHSIKGEKPKVVHLPFDDITNKQSVKLLSIMLEKLCFNVLRKTVVICSNMEEVQSIAYAIDIIGNFEAVTYSPHLQQISPSLETKIAVKKKLTNDMNILVTDCKDFSGEESASVILFVNPEEVFLRHLLVDAISRSNSNLIVFVKKCEGNNEPLDKDKTIGNVLINWSEEFVEKITIATSNAENRKSMDVFFVINENCKVFIDRGSTNDFEEYKKKSQFKIFHENNSIYETIFSELSNQVKQEFKKGMNKLASTLNKVALQQVVETLRKHLSDLFVTSDFSDSSKSQESKELLVYCKDVEGLRNILVQIIRN</sequence>
<dbReference type="GeneID" id="136074136"/>
<dbReference type="SUPFAM" id="SSF47986">
    <property type="entry name" value="DEATH domain"/>
    <property type="match status" value="1"/>
</dbReference>
<dbReference type="InterPro" id="IPR011029">
    <property type="entry name" value="DEATH-like_dom_sf"/>
</dbReference>
<keyword evidence="2" id="KW-1185">Reference proteome</keyword>
<proteinExistence type="predicted"/>
<reference evidence="2" key="1">
    <citation type="submission" date="2025-05" db="UniProtKB">
        <authorList>
            <consortium name="RefSeq"/>
        </authorList>
    </citation>
    <scope>NUCLEOTIDE SEQUENCE [LARGE SCALE GENOMIC DNA]</scope>
</reference>
<name>A0ABM4B147_HYDVU</name>
<dbReference type="CDD" id="cd01670">
    <property type="entry name" value="Death"/>
    <property type="match status" value="1"/>
</dbReference>
<accession>A0ABM4B147</accession>
<gene>
    <name evidence="3" type="primary">LOC136074136</name>
</gene>
<dbReference type="Gene3D" id="1.10.533.10">
    <property type="entry name" value="Death Domain, Fas"/>
    <property type="match status" value="1"/>
</dbReference>
<dbReference type="RefSeq" id="XP_065642509.1">
    <property type="nucleotide sequence ID" value="XM_065786437.1"/>
</dbReference>